<evidence type="ECO:0000313" key="2">
    <source>
        <dbReference type="Proteomes" id="UP000024635"/>
    </source>
</evidence>
<dbReference type="EMBL" id="JARK01001621">
    <property type="protein sequence ID" value="EYB86131.1"/>
    <property type="molecule type" value="Genomic_DNA"/>
</dbReference>
<keyword evidence="2" id="KW-1185">Reference proteome</keyword>
<proteinExistence type="predicted"/>
<name>A0A016S6Q7_9BILA</name>
<gene>
    <name evidence="1" type="primary">Acey_s0285.g1359</name>
    <name evidence="1" type="ORF">Y032_0285g1359</name>
</gene>
<accession>A0A016S6Q7</accession>
<protein>
    <submittedName>
        <fullName evidence="1">Uncharacterized protein</fullName>
    </submittedName>
</protein>
<reference evidence="2" key="1">
    <citation type="journal article" date="2015" name="Nat. Genet.">
        <title>The genome and transcriptome of the zoonotic hookworm Ancylostoma ceylanicum identify infection-specific gene families.</title>
        <authorList>
            <person name="Schwarz E.M."/>
            <person name="Hu Y."/>
            <person name="Antoshechkin I."/>
            <person name="Miller M.M."/>
            <person name="Sternberg P.W."/>
            <person name="Aroian R.V."/>
        </authorList>
    </citation>
    <scope>NUCLEOTIDE SEQUENCE</scope>
    <source>
        <strain evidence="2">HY135</strain>
    </source>
</reference>
<dbReference type="Proteomes" id="UP000024635">
    <property type="component" value="Unassembled WGS sequence"/>
</dbReference>
<sequence>MGQPLCVELCDELCFRGLDFDRPASSQESVAACNVTVQLTSILYSQADPQVASQAQNTTLTLSSYI</sequence>
<evidence type="ECO:0000313" key="1">
    <source>
        <dbReference type="EMBL" id="EYB86131.1"/>
    </source>
</evidence>
<dbReference type="AlphaFoldDB" id="A0A016S6Q7"/>
<organism evidence="1 2">
    <name type="scientific">Ancylostoma ceylanicum</name>
    <dbReference type="NCBI Taxonomy" id="53326"/>
    <lineage>
        <taxon>Eukaryota</taxon>
        <taxon>Metazoa</taxon>
        <taxon>Ecdysozoa</taxon>
        <taxon>Nematoda</taxon>
        <taxon>Chromadorea</taxon>
        <taxon>Rhabditida</taxon>
        <taxon>Rhabditina</taxon>
        <taxon>Rhabditomorpha</taxon>
        <taxon>Strongyloidea</taxon>
        <taxon>Ancylostomatidae</taxon>
        <taxon>Ancylostomatinae</taxon>
        <taxon>Ancylostoma</taxon>
    </lineage>
</organism>
<comment type="caution">
    <text evidence="1">The sequence shown here is derived from an EMBL/GenBank/DDBJ whole genome shotgun (WGS) entry which is preliminary data.</text>
</comment>